<feature type="compositionally biased region" description="Polar residues" evidence="1">
    <location>
        <begin position="108"/>
        <end position="118"/>
    </location>
</feature>
<dbReference type="GeneID" id="96010592"/>
<sequence length="377" mass="40920">MAPQNKPKTKAQDLERIRQNQQRSRERKRAYIAELECKLAKLAGLVGEDQSATKSSDDNAPVVQTMERLRCENDARRDLLLALGVRAGAQDLFVRAFAVRMATGAKAGTSSRQGTVTNDRGEAKRANSDTAAESSFLDKVASATDRHVSFSEEWPSDALNFPAALSDISPSCQQYRNSDSPSNVSHPQEAYIKEVDLVSPVAAEQPVNSALSDVASAASAFSVTSRNRRELYSAPRTQCTSSYASTGRCTSFFEKAADLGPPMAHDSAQSLPTLRHLPQGDTLLGSIAPSDATTLGLHQSTDAFCEWNTVTRITDYSTDNTTACSIAFSIIFQHNKGGLSTAELESRLRAGYLNAQMASEDWRILNKVLFSVLAEIC</sequence>
<gene>
    <name evidence="2" type="ORF">WHR41_09150</name>
</gene>
<evidence type="ECO:0000313" key="3">
    <source>
        <dbReference type="Proteomes" id="UP000803884"/>
    </source>
</evidence>
<feature type="region of interest" description="Disordered" evidence="1">
    <location>
        <begin position="105"/>
        <end position="131"/>
    </location>
</feature>
<proteinExistence type="predicted"/>
<reference evidence="2 3" key="1">
    <citation type="journal article" date="2020" name="Microbiol. Resour. Announc.">
        <title>Draft Genome Sequence of a Cladosporium Species Isolated from the Mesophotic Ascidian Didemnum maculosum.</title>
        <authorList>
            <person name="Gioti A."/>
            <person name="Siaperas R."/>
            <person name="Nikolaivits E."/>
            <person name="Le Goff G."/>
            <person name="Ouazzani J."/>
            <person name="Kotoulas G."/>
            <person name="Topakas E."/>
        </authorList>
    </citation>
    <scope>NUCLEOTIDE SEQUENCE [LARGE SCALE GENOMIC DNA]</scope>
    <source>
        <strain evidence="2 3">TM138-S3</strain>
    </source>
</reference>
<dbReference type="PANTHER" id="PTHR42070">
    <property type="entry name" value="FILAMENT ASSOCIATED PROTEIN, PUTATIVE (AFU_ORTHOLOGUE AFUA_8G06630)-RELATED"/>
    <property type="match status" value="1"/>
</dbReference>
<comment type="caution">
    <text evidence="2">The sequence shown here is derived from an EMBL/GenBank/DDBJ whole genome shotgun (WGS) entry which is preliminary data.</text>
</comment>
<keyword evidence="3" id="KW-1185">Reference proteome</keyword>
<dbReference type="PANTHER" id="PTHR42070:SF1">
    <property type="entry name" value="FILAMENT ASSOCIATED PROTEIN, PUTATIVE (AFU_ORTHOLOGUE AFUA_8G06630)-RELATED"/>
    <property type="match status" value="1"/>
</dbReference>
<dbReference type="Proteomes" id="UP000803884">
    <property type="component" value="Unassembled WGS sequence"/>
</dbReference>
<name>A0AB34KBB3_9PEZI</name>
<organism evidence="2 3">
    <name type="scientific">Cladosporium halotolerans</name>
    <dbReference type="NCBI Taxonomy" id="1052096"/>
    <lineage>
        <taxon>Eukaryota</taxon>
        <taxon>Fungi</taxon>
        <taxon>Dikarya</taxon>
        <taxon>Ascomycota</taxon>
        <taxon>Pezizomycotina</taxon>
        <taxon>Dothideomycetes</taxon>
        <taxon>Dothideomycetidae</taxon>
        <taxon>Cladosporiales</taxon>
        <taxon>Cladosporiaceae</taxon>
        <taxon>Cladosporium</taxon>
    </lineage>
</organism>
<accession>A0AB34KBB3</accession>
<dbReference type="AlphaFoldDB" id="A0AB34KBB3"/>
<dbReference type="RefSeq" id="XP_069225226.1">
    <property type="nucleotide sequence ID" value="XM_069377754.1"/>
</dbReference>
<evidence type="ECO:0000313" key="2">
    <source>
        <dbReference type="EMBL" id="KAL1582119.1"/>
    </source>
</evidence>
<dbReference type="EMBL" id="JAAQHG020000066">
    <property type="protein sequence ID" value="KAL1582119.1"/>
    <property type="molecule type" value="Genomic_DNA"/>
</dbReference>
<evidence type="ECO:0000256" key="1">
    <source>
        <dbReference type="SAM" id="MobiDB-lite"/>
    </source>
</evidence>
<protein>
    <recommendedName>
        <fullName evidence="4">BZIP domain-containing protein</fullName>
    </recommendedName>
</protein>
<feature type="region of interest" description="Disordered" evidence="1">
    <location>
        <begin position="1"/>
        <end position="26"/>
    </location>
</feature>
<dbReference type="CDD" id="cd14686">
    <property type="entry name" value="bZIP"/>
    <property type="match status" value="1"/>
</dbReference>
<evidence type="ECO:0008006" key="4">
    <source>
        <dbReference type="Google" id="ProtNLM"/>
    </source>
</evidence>